<feature type="signal peptide" evidence="1">
    <location>
        <begin position="1"/>
        <end position="27"/>
    </location>
</feature>
<dbReference type="Proteomes" id="UP001500683">
    <property type="component" value="Unassembled WGS sequence"/>
</dbReference>
<evidence type="ECO:0000313" key="3">
    <source>
        <dbReference type="Proteomes" id="UP001500683"/>
    </source>
</evidence>
<sequence length="321" mass="33201">MSRRITVAAASLAAVGLVAATAPAAHAAAAPAGAVAQHHTTYPVTFALPDGFRPEGIAIGPGPYAYLGSLADGSIYRADLRTGRGKVISQGPGTPTTGVKIDAAGRLFASGGNAGNARVIDTRTGKVLATYQLGSGTTFINDVVLTGDAAWFTDSMSPQPALYKLALGRGGKLPKAAQRLPLSGDFVYDPAGHNANGIAKTPDGKGLFVVQSTTGKLFRVDPRTGVARTVDLGGESVVNGDGLLLRGNTLYVVQNRTNAVAVLKVNDKGTSAKVLRRITDPRFDVPTTVAAFKGRLYMPNARFTTTPTPTTPYNVVSVNAR</sequence>
<evidence type="ECO:0000313" key="2">
    <source>
        <dbReference type="EMBL" id="GAA4104577.1"/>
    </source>
</evidence>
<evidence type="ECO:0000256" key="1">
    <source>
        <dbReference type="SAM" id="SignalP"/>
    </source>
</evidence>
<dbReference type="EMBL" id="BAAAZG010000080">
    <property type="protein sequence ID" value="GAA4104577.1"/>
    <property type="molecule type" value="Genomic_DNA"/>
</dbReference>
<protein>
    <recommendedName>
        <fullName evidence="4">Superoxide dismutase</fullName>
    </recommendedName>
</protein>
<name>A0ABP7X4G8_9ACTN</name>
<dbReference type="SUPFAM" id="SSF63829">
    <property type="entry name" value="Calcium-dependent phosphotriesterase"/>
    <property type="match status" value="1"/>
</dbReference>
<accession>A0ABP7X4G8</accession>
<comment type="caution">
    <text evidence="2">The sequence shown here is derived from an EMBL/GenBank/DDBJ whole genome shotgun (WGS) entry which is preliminary data.</text>
</comment>
<dbReference type="InterPro" id="IPR051200">
    <property type="entry name" value="Host-pathogen_enzymatic-act"/>
</dbReference>
<dbReference type="Gene3D" id="2.130.10.10">
    <property type="entry name" value="YVTN repeat-like/Quinoprotein amine dehydrogenase"/>
    <property type="match status" value="2"/>
</dbReference>
<keyword evidence="3" id="KW-1185">Reference proteome</keyword>
<dbReference type="PANTHER" id="PTHR47197:SF3">
    <property type="entry name" value="DIHYDRO-HEME D1 DEHYDROGENASE"/>
    <property type="match status" value="1"/>
</dbReference>
<reference evidence="3" key="1">
    <citation type="journal article" date="2019" name="Int. J. Syst. Evol. Microbiol.">
        <title>The Global Catalogue of Microorganisms (GCM) 10K type strain sequencing project: providing services to taxonomists for standard genome sequencing and annotation.</title>
        <authorList>
            <consortium name="The Broad Institute Genomics Platform"/>
            <consortium name="The Broad Institute Genome Sequencing Center for Infectious Disease"/>
            <person name="Wu L."/>
            <person name="Ma J."/>
        </authorList>
    </citation>
    <scope>NUCLEOTIDE SEQUENCE [LARGE SCALE GENOMIC DNA]</scope>
    <source>
        <strain evidence="3">JCM 16702</strain>
    </source>
</reference>
<organism evidence="2 3">
    <name type="scientific">Actinomadura miaoliensis</name>
    <dbReference type="NCBI Taxonomy" id="430685"/>
    <lineage>
        <taxon>Bacteria</taxon>
        <taxon>Bacillati</taxon>
        <taxon>Actinomycetota</taxon>
        <taxon>Actinomycetes</taxon>
        <taxon>Streptosporangiales</taxon>
        <taxon>Thermomonosporaceae</taxon>
        <taxon>Actinomadura</taxon>
    </lineage>
</organism>
<feature type="chain" id="PRO_5047364533" description="Superoxide dismutase" evidence="1">
    <location>
        <begin position="28"/>
        <end position="321"/>
    </location>
</feature>
<dbReference type="RefSeq" id="WP_344958825.1">
    <property type="nucleotide sequence ID" value="NZ_BAAAZG010000080.1"/>
</dbReference>
<keyword evidence="1" id="KW-0732">Signal</keyword>
<proteinExistence type="predicted"/>
<gene>
    <name evidence="2" type="ORF">GCM10022214_83910</name>
</gene>
<dbReference type="PANTHER" id="PTHR47197">
    <property type="entry name" value="PROTEIN NIRF"/>
    <property type="match status" value="1"/>
</dbReference>
<evidence type="ECO:0008006" key="4">
    <source>
        <dbReference type="Google" id="ProtNLM"/>
    </source>
</evidence>
<dbReference type="InterPro" id="IPR015943">
    <property type="entry name" value="WD40/YVTN_repeat-like_dom_sf"/>
</dbReference>